<evidence type="ECO:0000313" key="3">
    <source>
        <dbReference type="Proteomes" id="UP000051820"/>
    </source>
</evidence>
<dbReference type="EMBL" id="AZGF01000040">
    <property type="protein sequence ID" value="KRM09531.1"/>
    <property type="molecule type" value="Genomic_DNA"/>
</dbReference>
<keyword evidence="1" id="KW-0472">Membrane</keyword>
<keyword evidence="1" id="KW-1133">Transmembrane helix</keyword>
<dbReference type="AlphaFoldDB" id="A0A0R1W090"/>
<feature type="transmembrane region" description="Helical" evidence="1">
    <location>
        <begin position="22"/>
        <end position="49"/>
    </location>
</feature>
<comment type="caution">
    <text evidence="2">The sequence shown here is derived from an EMBL/GenBank/DDBJ whole genome shotgun (WGS) entry which is preliminary data.</text>
</comment>
<evidence type="ECO:0000313" key="2">
    <source>
        <dbReference type="EMBL" id="KRM09531.1"/>
    </source>
</evidence>
<organism evidence="2 3">
    <name type="scientific">Paucilactobacillus suebicus DSM 5007 = KCTC 3549</name>
    <dbReference type="NCBI Taxonomy" id="1423807"/>
    <lineage>
        <taxon>Bacteria</taxon>
        <taxon>Bacillati</taxon>
        <taxon>Bacillota</taxon>
        <taxon>Bacilli</taxon>
        <taxon>Lactobacillales</taxon>
        <taxon>Lactobacillaceae</taxon>
        <taxon>Paucilactobacillus</taxon>
    </lineage>
</organism>
<dbReference type="STRING" id="1423807.FD16_GL001760"/>
<evidence type="ECO:0000256" key="1">
    <source>
        <dbReference type="SAM" id="Phobius"/>
    </source>
</evidence>
<keyword evidence="3" id="KW-1185">Reference proteome</keyword>
<gene>
    <name evidence="2" type="ORF">FD16_GL001760</name>
</gene>
<dbReference type="PATRIC" id="fig|1423807.3.peg.1803"/>
<keyword evidence="1" id="KW-0812">Transmembrane</keyword>
<protein>
    <submittedName>
        <fullName evidence="2">Uncharacterized protein</fullName>
    </submittedName>
</protein>
<sequence>MVTGARLAGAINWDWLLVFSPAIIYVGFYAVVWIIVLAILIAYFVACWIKER</sequence>
<dbReference type="Proteomes" id="UP000051820">
    <property type="component" value="Unassembled WGS sequence"/>
</dbReference>
<accession>A0A0R1W090</accession>
<proteinExistence type="predicted"/>
<name>A0A0R1W090_9LACO</name>
<reference evidence="2 3" key="1">
    <citation type="journal article" date="2015" name="Genome Announc.">
        <title>Expanding the biotechnology potential of lactobacilli through comparative genomics of 213 strains and associated genera.</title>
        <authorList>
            <person name="Sun Z."/>
            <person name="Harris H.M."/>
            <person name="McCann A."/>
            <person name="Guo C."/>
            <person name="Argimon S."/>
            <person name="Zhang W."/>
            <person name="Yang X."/>
            <person name="Jeffery I.B."/>
            <person name="Cooney J.C."/>
            <person name="Kagawa T.F."/>
            <person name="Liu W."/>
            <person name="Song Y."/>
            <person name="Salvetti E."/>
            <person name="Wrobel A."/>
            <person name="Rasinkangas P."/>
            <person name="Parkhill J."/>
            <person name="Rea M.C."/>
            <person name="O'Sullivan O."/>
            <person name="Ritari J."/>
            <person name="Douillard F.P."/>
            <person name="Paul Ross R."/>
            <person name="Yang R."/>
            <person name="Briner A.E."/>
            <person name="Felis G.E."/>
            <person name="de Vos W.M."/>
            <person name="Barrangou R."/>
            <person name="Klaenhammer T.R."/>
            <person name="Caufield P.W."/>
            <person name="Cui Y."/>
            <person name="Zhang H."/>
            <person name="O'Toole P.W."/>
        </authorList>
    </citation>
    <scope>NUCLEOTIDE SEQUENCE [LARGE SCALE GENOMIC DNA]</scope>
    <source>
        <strain evidence="2 3">DSM 5007</strain>
    </source>
</reference>